<accession>A0AAN0Y0Y9</accession>
<sequence>MKFKSNQSGYVALLVTSILLLLALIVVLASSKGIFFQIKVAQNELRARQAHWKAEGGLECAFSKAKLEKKIPATVDDCKTAMELNGLTFSAGEFSVVTSELENARLRKIIKFPAVGGAGAIKSTSDLVINGSYTSSADPGKSLGNNLWKCTSVLYSNYFYATSVSTRHPYQMSKKPYAKFPDSNPGQLQECATTHYSWAKSVANSEDDYRKSSSMDPFKDVFDVPRSEWFDVMSDNSLFGYVPLSLNPAKLDSEKDLPKPSFNDKCAENIVDNIKAGKDLVWVYGGCEIDTAGFSSIKSAIDKHLSGSGIILVVQDGILSTRGTQDFTGMLYHFISPLYADPKGVVPDFAGWDKLENHKDLKGVISSLAATVPMKKERVGYFQHGSFNPLGGFVMDAPGTFALFNAALDFQYNRDVIDEPLKKIKKVYWKKGSWNDL</sequence>
<keyword evidence="2" id="KW-1185">Reference proteome</keyword>
<evidence type="ECO:0000313" key="2">
    <source>
        <dbReference type="Proteomes" id="UP000092741"/>
    </source>
</evidence>
<evidence type="ECO:0008006" key="3">
    <source>
        <dbReference type="Google" id="ProtNLM"/>
    </source>
</evidence>
<dbReference type="AlphaFoldDB" id="A0AAN0Y0Y9"/>
<dbReference type="GeneID" id="70913176"/>
<gene>
    <name evidence="1" type="ORF">BA890_03130</name>
</gene>
<protein>
    <recommendedName>
        <fullName evidence="3">Type 4 fimbrial biogenesis protein PilX N-terminal domain-containing protein</fullName>
    </recommendedName>
</protein>
<reference evidence="1 2" key="1">
    <citation type="submission" date="2016-07" db="EMBL/GenBank/DDBJ databases">
        <title>Developing Vibrio natriegens as a novel, fast-growing host for biotechnology.</title>
        <authorList>
            <person name="Weinstock M.T."/>
            <person name="Hesek E.D."/>
            <person name="Wilson C.M."/>
            <person name="Gibson D.G."/>
        </authorList>
    </citation>
    <scope>NUCLEOTIDE SEQUENCE [LARGE SCALE GENOMIC DNA]</scope>
    <source>
        <strain evidence="1 2">ATCC 14048</strain>
    </source>
</reference>
<proteinExistence type="predicted"/>
<dbReference type="EMBL" id="CP016345">
    <property type="protein sequence ID" value="ANQ11816.1"/>
    <property type="molecule type" value="Genomic_DNA"/>
</dbReference>
<organism evidence="1 2">
    <name type="scientific">Vibrio natriegens NBRC 15636 = ATCC 14048 = DSM 759</name>
    <dbReference type="NCBI Taxonomy" id="1219067"/>
    <lineage>
        <taxon>Bacteria</taxon>
        <taxon>Pseudomonadati</taxon>
        <taxon>Pseudomonadota</taxon>
        <taxon>Gammaproteobacteria</taxon>
        <taxon>Vibrionales</taxon>
        <taxon>Vibrionaceae</taxon>
        <taxon>Vibrio</taxon>
    </lineage>
</organism>
<name>A0AAN0Y0Y9_VIBNA</name>
<dbReference type="Proteomes" id="UP000092741">
    <property type="component" value="Chromosome 1"/>
</dbReference>
<evidence type="ECO:0000313" key="1">
    <source>
        <dbReference type="EMBL" id="ANQ11816.1"/>
    </source>
</evidence>
<dbReference type="RefSeq" id="WP_020333686.1">
    <property type="nucleotide sequence ID" value="NZ_ATFJ01000011.1"/>
</dbReference>
<dbReference type="KEGG" id="vna:PN96_10215"/>